<reference evidence="1" key="2">
    <citation type="journal article" date="2015" name="Data Brief">
        <title>Shoot transcriptome of the giant reed, Arundo donax.</title>
        <authorList>
            <person name="Barrero R.A."/>
            <person name="Guerrero F.D."/>
            <person name="Moolhuijzen P."/>
            <person name="Goolsby J.A."/>
            <person name="Tidwell J."/>
            <person name="Bellgard S.E."/>
            <person name="Bellgard M.I."/>
        </authorList>
    </citation>
    <scope>NUCLEOTIDE SEQUENCE</scope>
    <source>
        <tissue evidence="1">Shoot tissue taken approximately 20 cm above the soil surface</tissue>
    </source>
</reference>
<sequence>MYSSFKNGCLYNPSDIRPMKLLLSKYK</sequence>
<name>A0A0A9ER64_ARUDO</name>
<reference evidence="1" key="1">
    <citation type="submission" date="2014-09" db="EMBL/GenBank/DDBJ databases">
        <authorList>
            <person name="Magalhaes I.L.F."/>
            <person name="Oliveira U."/>
            <person name="Santos F.R."/>
            <person name="Vidigal T.H.D.A."/>
            <person name="Brescovit A.D."/>
            <person name="Santos A.J."/>
        </authorList>
    </citation>
    <scope>NUCLEOTIDE SEQUENCE</scope>
    <source>
        <tissue evidence="1">Shoot tissue taken approximately 20 cm above the soil surface</tissue>
    </source>
</reference>
<evidence type="ECO:0000313" key="1">
    <source>
        <dbReference type="EMBL" id="JAE03225.1"/>
    </source>
</evidence>
<proteinExistence type="predicted"/>
<dbReference type="EMBL" id="GBRH01194671">
    <property type="protein sequence ID" value="JAE03225.1"/>
    <property type="molecule type" value="Transcribed_RNA"/>
</dbReference>
<protein>
    <submittedName>
        <fullName evidence="1">Uncharacterized protein</fullName>
    </submittedName>
</protein>
<accession>A0A0A9ER64</accession>
<dbReference type="AlphaFoldDB" id="A0A0A9ER64"/>
<organism evidence="1">
    <name type="scientific">Arundo donax</name>
    <name type="common">Giant reed</name>
    <name type="synonym">Donax arundinaceus</name>
    <dbReference type="NCBI Taxonomy" id="35708"/>
    <lineage>
        <taxon>Eukaryota</taxon>
        <taxon>Viridiplantae</taxon>
        <taxon>Streptophyta</taxon>
        <taxon>Embryophyta</taxon>
        <taxon>Tracheophyta</taxon>
        <taxon>Spermatophyta</taxon>
        <taxon>Magnoliopsida</taxon>
        <taxon>Liliopsida</taxon>
        <taxon>Poales</taxon>
        <taxon>Poaceae</taxon>
        <taxon>PACMAD clade</taxon>
        <taxon>Arundinoideae</taxon>
        <taxon>Arundineae</taxon>
        <taxon>Arundo</taxon>
    </lineage>
</organism>